<name>Q2HVN2_MEDTR</name>
<dbReference type="PANTHER" id="PTHR33116:SF78">
    <property type="entry name" value="OS12G0587133 PROTEIN"/>
    <property type="match status" value="1"/>
</dbReference>
<protein>
    <submittedName>
        <fullName evidence="1">Uncharacterized protein</fullName>
    </submittedName>
</protein>
<reference evidence="1" key="2">
    <citation type="submission" date="2007-03" db="EMBL/GenBank/DDBJ databases">
        <authorList>
            <consortium name="The International Medicago Genome Annotation Group"/>
        </authorList>
    </citation>
    <scope>NUCLEOTIDE SEQUENCE</scope>
</reference>
<evidence type="ECO:0000313" key="1">
    <source>
        <dbReference type="EMBL" id="ABD28415.2"/>
    </source>
</evidence>
<dbReference type="PANTHER" id="PTHR33116">
    <property type="entry name" value="REVERSE TRANSCRIPTASE ZINC-BINDING DOMAIN-CONTAINING PROTEIN-RELATED-RELATED"/>
    <property type="match status" value="1"/>
</dbReference>
<gene>
    <name evidence="1" type="ORF">MtrDRAFT_AC148816g33v2</name>
</gene>
<accession>Q2HVN2</accession>
<dbReference type="EMBL" id="AC148816">
    <property type="protein sequence ID" value="ABD28415.2"/>
    <property type="molecule type" value="Genomic_DNA"/>
</dbReference>
<organism evidence="1">
    <name type="scientific">Medicago truncatula</name>
    <name type="common">Barrel medic</name>
    <name type="synonym">Medicago tribuloides</name>
    <dbReference type="NCBI Taxonomy" id="3880"/>
    <lineage>
        <taxon>Eukaryota</taxon>
        <taxon>Viridiplantae</taxon>
        <taxon>Streptophyta</taxon>
        <taxon>Embryophyta</taxon>
        <taxon>Tracheophyta</taxon>
        <taxon>Spermatophyta</taxon>
        <taxon>Magnoliopsida</taxon>
        <taxon>eudicotyledons</taxon>
        <taxon>Gunneridae</taxon>
        <taxon>Pentapetalae</taxon>
        <taxon>rosids</taxon>
        <taxon>fabids</taxon>
        <taxon>Fabales</taxon>
        <taxon>Fabaceae</taxon>
        <taxon>Papilionoideae</taxon>
        <taxon>50 kb inversion clade</taxon>
        <taxon>NPAAA clade</taxon>
        <taxon>Hologalegina</taxon>
        <taxon>IRL clade</taxon>
        <taxon>Trifolieae</taxon>
        <taxon>Medicago</taxon>
    </lineage>
</organism>
<sequence>MSSTVNKTAYQSVPSSSVVAYQKIPWTWFDFRGNDLVVSHLQYADDTLCIGKASVQNLWTMKAILRGFQMVSGLKINFSKSSLVGINVSEDFMAMACDFLNCSAGSITFKYLGLPVGANMRSMSTWEPLVETIGGRLNTWSTRYISFGGRIVLLNSVLNSMPIFYLSFLKMLVGVWKRIVLVKKYGECVVNVLENSNYAWPTNSSLWWKEVVKLGDYGGPNWFNSEVKRKVGNGRSTSFWSDRQRGDKCFRLKYPRLYSISNYTEALVRDMGENVEGGSVWIFHWRRHLFMWEEELLVSLKEDLEGVVWTQDEDLWRWNLEDNGILRSSRHI</sequence>
<dbReference type="AlphaFoldDB" id="Q2HVN2"/>
<reference evidence="1" key="1">
    <citation type="submission" date="2004-07" db="EMBL/GenBank/DDBJ databases">
        <authorList>
            <person name="Town C.D."/>
        </authorList>
    </citation>
    <scope>NUCLEOTIDE SEQUENCE</scope>
</reference>
<proteinExistence type="predicted"/>